<evidence type="ECO:0000259" key="2">
    <source>
        <dbReference type="Pfam" id="PF13568"/>
    </source>
</evidence>
<proteinExistence type="predicted"/>
<feature type="signal peptide" evidence="1">
    <location>
        <begin position="1"/>
        <end position="20"/>
    </location>
</feature>
<dbReference type="AlphaFoldDB" id="A0A1T5IP60"/>
<accession>A0A1T5IP60</accession>
<dbReference type="RefSeq" id="WP_079684866.1">
    <property type="nucleotide sequence ID" value="NZ_FUZU01000001.1"/>
</dbReference>
<dbReference type="Proteomes" id="UP000190961">
    <property type="component" value="Unassembled WGS sequence"/>
</dbReference>
<gene>
    <name evidence="3" type="ORF">SAMN05660236_0221</name>
</gene>
<dbReference type="InterPro" id="IPR011250">
    <property type="entry name" value="OMP/PagP_B-barrel"/>
</dbReference>
<dbReference type="EMBL" id="FUZU01000001">
    <property type="protein sequence ID" value="SKC40753.1"/>
    <property type="molecule type" value="Genomic_DNA"/>
</dbReference>
<name>A0A1T5IP60_9BACT</name>
<dbReference type="InterPro" id="IPR025665">
    <property type="entry name" value="Beta-barrel_OMP_2"/>
</dbReference>
<evidence type="ECO:0000256" key="1">
    <source>
        <dbReference type="SAM" id="SignalP"/>
    </source>
</evidence>
<dbReference type="OrthoDB" id="946335at2"/>
<reference evidence="3 4" key="1">
    <citation type="submission" date="2017-02" db="EMBL/GenBank/DDBJ databases">
        <authorList>
            <person name="Peterson S.W."/>
        </authorList>
    </citation>
    <scope>NUCLEOTIDE SEQUENCE [LARGE SCALE GENOMIC DNA]</scope>
    <source>
        <strain evidence="3 4">DSM 25262</strain>
    </source>
</reference>
<feature type="chain" id="PRO_5012256475" evidence="1">
    <location>
        <begin position="21"/>
        <end position="193"/>
    </location>
</feature>
<keyword evidence="1" id="KW-0732">Signal</keyword>
<evidence type="ECO:0000313" key="4">
    <source>
        <dbReference type="Proteomes" id="UP000190961"/>
    </source>
</evidence>
<dbReference type="Pfam" id="PF13568">
    <property type="entry name" value="OMP_b-brl_2"/>
    <property type="match status" value="1"/>
</dbReference>
<evidence type="ECO:0000313" key="3">
    <source>
        <dbReference type="EMBL" id="SKC40753.1"/>
    </source>
</evidence>
<protein>
    <submittedName>
        <fullName evidence="3">Opacity protein</fullName>
    </submittedName>
</protein>
<organism evidence="3 4">
    <name type="scientific">Ohtaekwangia koreensis</name>
    <dbReference type="NCBI Taxonomy" id="688867"/>
    <lineage>
        <taxon>Bacteria</taxon>
        <taxon>Pseudomonadati</taxon>
        <taxon>Bacteroidota</taxon>
        <taxon>Cytophagia</taxon>
        <taxon>Cytophagales</taxon>
        <taxon>Fulvivirgaceae</taxon>
        <taxon>Ohtaekwangia</taxon>
    </lineage>
</organism>
<dbReference type="STRING" id="688867.SAMN05660236_0221"/>
<sequence length="193" mass="20626">MKNFTTTLVLVFFVSAGAFAQGVSGGVKAGLNLANQTFSGNGFTSSPSFLPGFHAGAYLTAMFSDHIGLQPELLYSGQGAKSGNEKYKLTYIAIPVLLRYNVNSVFSFHAGPQIGVLASAKYKVGSASVDYKDNFKSTDVSLAAGVGIDLPMKLNFNFRFIKGLSDINSTDDSDVKVKNYTLQLSVGYKLFGK</sequence>
<feature type="domain" description="Outer membrane protein beta-barrel" evidence="2">
    <location>
        <begin position="19"/>
        <end position="167"/>
    </location>
</feature>
<dbReference type="SUPFAM" id="SSF56925">
    <property type="entry name" value="OMPA-like"/>
    <property type="match status" value="1"/>
</dbReference>
<dbReference type="Gene3D" id="2.40.160.20">
    <property type="match status" value="1"/>
</dbReference>
<keyword evidence="4" id="KW-1185">Reference proteome</keyword>